<keyword evidence="1" id="KW-0812">Transmembrane</keyword>
<evidence type="ECO:0000256" key="1">
    <source>
        <dbReference type="SAM" id="Phobius"/>
    </source>
</evidence>
<dbReference type="InterPro" id="IPR016990">
    <property type="entry name" value="UCP032162_TM"/>
</dbReference>
<keyword evidence="1" id="KW-1133">Transmembrane helix</keyword>
<evidence type="ECO:0000313" key="3">
    <source>
        <dbReference type="Proteomes" id="UP000268192"/>
    </source>
</evidence>
<dbReference type="RefSeq" id="WP_126006459.1">
    <property type="nucleotide sequence ID" value="NZ_CP032509.1"/>
</dbReference>
<organism evidence="2 3">
    <name type="scientific">Georhizobium profundi</name>
    <dbReference type="NCBI Taxonomy" id="2341112"/>
    <lineage>
        <taxon>Bacteria</taxon>
        <taxon>Pseudomonadati</taxon>
        <taxon>Pseudomonadota</taxon>
        <taxon>Alphaproteobacteria</taxon>
        <taxon>Hyphomicrobiales</taxon>
        <taxon>Rhizobiaceae</taxon>
        <taxon>Georhizobium</taxon>
    </lineage>
</organism>
<reference evidence="2 3" key="1">
    <citation type="submission" date="2018-09" db="EMBL/GenBank/DDBJ databases">
        <title>Marinorhizobium profundi gen. nov., sp. nov., isolated from a deep-sea sediment sample from the New Britain Trench and proposal of Marinorhizobiaceae fam. nov. in the order Rhizobiales of the class Alphaproteobacteria.</title>
        <authorList>
            <person name="Cao J."/>
        </authorList>
    </citation>
    <scope>NUCLEOTIDE SEQUENCE [LARGE SCALE GENOMIC DNA]</scope>
    <source>
        <strain evidence="2 3">WS11</strain>
    </source>
</reference>
<dbReference type="Proteomes" id="UP000268192">
    <property type="component" value="Chromosome"/>
</dbReference>
<evidence type="ECO:0000313" key="2">
    <source>
        <dbReference type="EMBL" id="AZN69883.1"/>
    </source>
</evidence>
<dbReference type="AlphaFoldDB" id="A0A3Q8XKU6"/>
<proteinExistence type="predicted"/>
<gene>
    <name evidence="2" type="ORF">D5400_00100</name>
</gene>
<feature type="transmembrane region" description="Helical" evidence="1">
    <location>
        <begin position="31"/>
        <end position="51"/>
    </location>
</feature>
<dbReference type="OrthoDB" id="9808190at2"/>
<sequence length="164" mass="17974">MSQGNAADAAPDTPVFEALLTPHRSLGRGGFIVLMTLTSALFIAHGIVFLIAGAWPIFLFFGLDLALLYGAFWLNYRSARAREIVSVSRTLLTVRKIAPSGRSAEHRFNPFWARFHVARHEEIGITGMAVEGEGRRTDVGSFLNPDDRESFAHAFSGALASVKR</sequence>
<dbReference type="KEGG" id="abaw:D5400_00100"/>
<keyword evidence="1" id="KW-0472">Membrane</keyword>
<dbReference type="PIRSF" id="PIRSF032162">
    <property type="entry name" value="UCP032162_imp"/>
    <property type="match status" value="1"/>
</dbReference>
<accession>A0A3Q8XKU6</accession>
<keyword evidence="3" id="KW-1185">Reference proteome</keyword>
<name>A0A3Q8XKU6_9HYPH</name>
<feature type="transmembrane region" description="Helical" evidence="1">
    <location>
        <begin position="57"/>
        <end position="76"/>
    </location>
</feature>
<protein>
    <submittedName>
        <fullName evidence="2">DUF2244 domain-containing protein</fullName>
    </submittedName>
</protein>
<dbReference type="Pfam" id="PF10003">
    <property type="entry name" value="DUF2244"/>
    <property type="match status" value="1"/>
</dbReference>
<dbReference type="InterPro" id="IPR019253">
    <property type="entry name" value="DUF2244_TM"/>
</dbReference>
<dbReference type="EMBL" id="CP032509">
    <property type="protein sequence ID" value="AZN69883.1"/>
    <property type="molecule type" value="Genomic_DNA"/>
</dbReference>